<feature type="region of interest" description="Disordered" evidence="1">
    <location>
        <begin position="73"/>
        <end position="95"/>
    </location>
</feature>
<evidence type="ECO:0000313" key="3">
    <source>
        <dbReference type="EMBL" id="KAG0572158.1"/>
    </source>
</evidence>
<proteinExistence type="predicted"/>
<reference evidence="3" key="1">
    <citation type="submission" date="2020-06" db="EMBL/GenBank/DDBJ databases">
        <title>WGS assembly of Ceratodon purpureus strain R40.</title>
        <authorList>
            <person name="Carey S.B."/>
            <person name="Jenkins J."/>
            <person name="Shu S."/>
            <person name="Lovell J.T."/>
            <person name="Sreedasyam A."/>
            <person name="Maumus F."/>
            <person name="Tiley G.P."/>
            <person name="Fernandez-Pozo N."/>
            <person name="Barry K."/>
            <person name="Chen C."/>
            <person name="Wang M."/>
            <person name="Lipzen A."/>
            <person name="Daum C."/>
            <person name="Saski C.A."/>
            <person name="Payton A.C."/>
            <person name="Mcbreen J.C."/>
            <person name="Conrad R.E."/>
            <person name="Kollar L.M."/>
            <person name="Olsson S."/>
            <person name="Huttunen S."/>
            <person name="Landis J.B."/>
            <person name="Wickett N.J."/>
            <person name="Johnson M.G."/>
            <person name="Rensing S.A."/>
            <person name="Grimwood J."/>
            <person name="Schmutz J."/>
            <person name="Mcdaniel S.F."/>
        </authorList>
    </citation>
    <scope>NUCLEOTIDE SEQUENCE</scope>
    <source>
        <strain evidence="3">R40</strain>
    </source>
</reference>
<accession>A0A8T0HNH2</accession>
<dbReference type="Proteomes" id="UP000822688">
    <property type="component" value="Chromosome V"/>
</dbReference>
<evidence type="ECO:0000256" key="2">
    <source>
        <dbReference type="SAM" id="SignalP"/>
    </source>
</evidence>
<dbReference type="AlphaFoldDB" id="A0A8T0HNH2"/>
<sequence length="95" mass="10134">MVIFLTFIISASDIVVGGHGGVEWMIGRIVGGGDEEEGGASLLASLALRRTTSACSLYRLLGAITADERFASPTYPSLQPESRPQTRVHASDSRR</sequence>
<evidence type="ECO:0008006" key="5">
    <source>
        <dbReference type="Google" id="ProtNLM"/>
    </source>
</evidence>
<evidence type="ECO:0000256" key="1">
    <source>
        <dbReference type="SAM" id="MobiDB-lite"/>
    </source>
</evidence>
<evidence type="ECO:0000313" key="4">
    <source>
        <dbReference type="Proteomes" id="UP000822688"/>
    </source>
</evidence>
<name>A0A8T0HNH2_CERPU</name>
<protein>
    <recommendedName>
        <fullName evidence="5">Secreted protein</fullName>
    </recommendedName>
</protein>
<dbReference type="EMBL" id="CM026426">
    <property type="protein sequence ID" value="KAG0572158.1"/>
    <property type="molecule type" value="Genomic_DNA"/>
</dbReference>
<comment type="caution">
    <text evidence="3">The sequence shown here is derived from an EMBL/GenBank/DDBJ whole genome shotgun (WGS) entry which is preliminary data.</text>
</comment>
<feature type="signal peptide" evidence="2">
    <location>
        <begin position="1"/>
        <end position="17"/>
    </location>
</feature>
<keyword evidence="4" id="KW-1185">Reference proteome</keyword>
<feature type="chain" id="PRO_5035830926" description="Secreted protein" evidence="2">
    <location>
        <begin position="18"/>
        <end position="95"/>
    </location>
</feature>
<gene>
    <name evidence="3" type="ORF">KC19_VG073000</name>
</gene>
<feature type="compositionally biased region" description="Polar residues" evidence="1">
    <location>
        <begin position="74"/>
        <end position="85"/>
    </location>
</feature>
<organism evidence="3 4">
    <name type="scientific">Ceratodon purpureus</name>
    <name type="common">Fire moss</name>
    <name type="synonym">Dicranum purpureum</name>
    <dbReference type="NCBI Taxonomy" id="3225"/>
    <lineage>
        <taxon>Eukaryota</taxon>
        <taxon>Viridiplantae</taxon>
        <taxon>Streptophyta</taxon>
        <taxon>Embryophyta</taxon>
        <taxon>Bryophyta</taxon>
        <taxon>Bryophytina</taxon>
        <taxon>Bryopsida</taxon>
        <taxon>Dicranidae</taxon>
        <taxon>Pseudoditrichales</taxon>
        <taxon>Ditrichaceae</taxon>
        <taxon>Ceratodon</taxon>
    </lineage>
</organism>
<keyword evidence="2" id="KW-0732">Signal</keyword>